<evidence type="ECO:0000256" key="3">
    <source>
        <dbReference type="ARBA" id="ARBA00022692"/>
    </source>
</evidence>
<evidence type="ECO:0000256" key="5">
    <source>
        <dbReference type="ARBA" id="ARBA00022989"/>
    </source>
</evidence>
<protein>
    <recommendedName>
        <fullName evidence="7">H(+)/Pi cotransporter</fullName>
    </recommendedName>
</protein>
<keyword evidence="13" id="KW-1185">Reference proteome</keyword>
<feature type="transmembrane region" description="Helical" evidence="10">
    <location>
        <begin position="430"/>
        <end position="450"/>
    </location>
</feature>
<keyword evidence="2" id="KW-0592">Phosphate transport</keyword>
<feature type="transmembrane region" description="Helical" evidence="10">
    <location>
        <begin position="363"/>
        <end position="383"/>
    </location>
</feature>
<feature type="transmembrane region" description="Helical" evidence="10">
    <location>
        <begin position="50"/>
        <end position="70"/>
    </location>
</feature>
<dbReference type="InterPro" id="IPR036259">
    <property type="entry name" value="MFS_trans_sf"/>
</dbReference>
<dbReference type="GO" id="GO:0006817">
    <property type="term" value="P:phosphate ion transport"/>
    <property type="evidence" value="ECO:0007669"/>
    <property type="project" value="UniProtKB-KW"/>
</dbReference>
<keyword evidence="3 10" id="KW-0812">Transmembrane</keyword>
<evidence type="ECO:0000256" key="2">
    <source>
        <dbReference type="ARBA" id="ARBA00022592"/>
    </source>
</evidence>
<keyword evidence="6 10" id="KW-0472">Membrane</keyword>
<feature type="transmembrane region" description="Helical" evidence="10">
    <location>
        <begin position="161"/>
        <end position="183"/>
    </location>
</feature>
<dbReference type="GO" id="GO:0015293">
    <property type="term" value="F:symporter activity"/>
    <property type="evidence" value="ECO:0007669"/>
    <property type="project" value="UniProtKB-KW"/>
</dbReference>
<dbReference type="OrthoDB" id="5296287at2759"/>
<comment type="similarity">
    <text evidence="8">Belongs to the major facilitator superfamily. Phosphate:H(+) symporter (TC 2.A.1.9) family.</text>
</comment>
<evidence type="ECO:0000256" key="6">
    <source>
        <dbReference type="ARBA" id="ARBA00023136"/>
    </source>
</evidence>
<accession>A0A2I0B7C6</accession>
<reference evidence="12 13" key="1">
    <citation type="journal article" date="2017" name="Nature">
        <title>The Apostasia genome and the evolution of orchids.</title>
        <authorList>
            <person name="Zhang G.Q."/>
            <person name="Liu K.W."/>
            <person name="Li Z."/>
            <person name="Lohaus R."/>
            <person name="Hsiao Y.Y."/>
            <person name="Niu S.C."/>
            <person name="Wang J.Y."/>
            <person name="Lin Y.C."/>
            <person name="Xu Q."/>
            <person name="Chen L.J."/>
            <person name="Yoshida K."/>
            <person name="Fujiwara S."/>
            <person name="Wang Z.W."/>
            <person name="Zhang Y.Q."/>
            <person name="Mitsuda N."/>
            <person name="Wang M."/>
            <person name="Liu G.H."/>
            <person name="Pecoraro L."/>
            <person name="Huang H.X."/>
            <person name="Xiao X.J."/>
            <person name="Lin M."/>
            <person name="Wu X.Y."/>
            <person name="Wu W.L."/>
            <person name="Chen Y.Y."/>
            <person name="Chang S.B."/>
            <person name="Sakamoto S."/>
            <person name="Ohme-Takagi M."/>
            <person name="Yagi M."/>
            <person name="Zeng S.J."/>
            <person name="Shen C.Y."/>
            <person name="Yeh C.M."/>
            <person name="Luo Y.B."/>
            <person name="Tsai W.C."/>
            <person name="Van de Peer Y."/>
            <person name="Liu Z.J."/>
        </authorList>
    </citation>
    <scope>NUCLEOTIDE SEQUENCE [LARGE SCALE GENOMIC DNA]</scope>
    <source>
        <strain evidence="13">cv. Shenzhen</strain>
        <tissue evidence="12">Stem</tissue>
    </source>
</reference>
<feature type="transmembrane region" description="Helical" evidence="10">
    <location>
        <begin position="224"/>
        <end position="244"/>
    </location>
</feature>
<dbReference type="Proteomes" id="UP000236161">
    <property type="component" value="Unassembled WGS sequence"/>
</dbReference>
<evidence type="ECO:0000256" key="7">
    <source>
        <dbReference type="ARBA" id="ARBA00032043"/>
    </source>
</evidence>
<dbReference type="Pfam" id="PF00083">
    <property type="entry name" value="Sugar_tr"/>
    <property type="match status" value="1"/>
</dbReference>
<feature type="region of interest" description="Disordered" evidence="9">
    <location>
        <begin position="1"/>
        <end position="25"/>
    </location>
</feature>
<evidence type="ECO:0000256" key="8">
    <source>
        <dbReference type="ARBA" id="ARBA00044504"/>
    </source>
</evidence>
<dbReference type="STRING" id="1088818.A0A2I0B7C6"/>
<keyword evidence="4" id="KW-0769">Symport</keyword>
<evidence type="ECO:0000313" key="13">
    <source>
        <dbReference type="Proteomes" id="UP000236161"/>
    </source>
</evidence>
<evidence type="ECO:0000256" key="1">
    <source>
        <dbReference type="ARBA" id="ARBA00004141"/>
    </source>
</evidence>
<keyword evidence="5 10" id="KW-1133">Transmembrane helix</keyword>
<dbReference type="InterPro" id="IPR020846">
    <property type="entry name" value="MFS_dom"/>
</dbReference>
<sequence length="505" mass="52900">MPAPAHDSSDGLTAALLPPAGSGDGREEMGVDEMLQRFAGEFGRWQFRQFLFTSLAWVLCAFQIVVVVFADREPALPGTCPAAVKPVKWPRSTAEEWGLICGKRYKLGLAQSAFFAGSMAGAAFFGHLSDSFLGRKGVLTLTTGLLTAFTLLTALSPSFWFYAAARFFTGLSTGGLGLTAFILATEPVGPSFRAAAAMSTFHFFSLGAISLSLADTFIFSWRGLYAAISLLSLLFLLSAFSFISESPRWHLVRRKNSSAMAVMRAIAKANGSSIPDRASLSLADGSGGPTSSIVDVLRSPVTRHRLTLAFLINLLISVAYYGLTLNAGNLGGDLHAGVILNAAAEMPAYALTAVALRCHGRRLMGVGTMWLCGAFCAAGGLFACGDVSWASSLPAARMGCSVAAIFAVAATYNLLYIYTAELFPTAVRNAALGCVSLAGQLGAVAAPAVVAAGGRWPFAVFVGCTAVAGGLGWYLPETHRRPFYETLAGMEGGEGVKEEAGEAAA</sequence>
<feature type="transmembrane region" description="Helical" evidence="10">
    <location>
        <begin position="335"/>
        <end position="356"/>
    </location>
</feature>
<evidence type="ECO:0000259" key="11">
    <source>
        <dbReference type="PROSITE" id="PS50850"/>
    </source>
</evidence>
<feature type="transmembrane region" description="Helical" evidence="10">
    <location>
        <begin position="137"/>
        <end position="155"/>
    </location>
</feature>
<feature type="transmembrane region" description="Helical" evidence="10">
    <location>
        <begin position="456"/>
        <end position="475"/>
    </location>
</feature>
<feature type="transmembrane region" description="Helical" evidence="10">
    <location>
        <begin position="107"/>
        <end position="125"/>
    </location>
</feature>
<dbReference type="PROSITE" id="PS50850">
    <property type="entry name" value="MFS"/>
    <property type="match status" value="1"/>
</dbReference>
<evidence type="ECO:0000256" key="10">
    <source>
        <dbReference type="SAM" id="Phobius"/>
    </source>
</evidence>
<dbReference type="Gene3D" id="1.20.1250.20">
    <property type="entry name" value="MFS general substrate transporter like domains"/>
    <property type="match status" value="1"/>
</dbReference>
<dbReference type="PROSITE" id="PS00217">
    <property type="entry name" value="SUGAR_TRANSPORT_2"/>
    <property type="match status" value="1"/>
</dbReference>
<dbReference type="InterPro" id="IPR005829">
    <property type="entry name" value="Sugar_transporter_CS"/>
</dbReference>
<gene>
    <name evidence="12" type="primary">OCT4</name>
    <name evidence="12" type="ORF">AXF42_Ash016979</name>
</gene>
<dbReference type="SUPFAM" id="SSF103473">
    <property type="entry name" value="MFS general substrate transporter"/>
    <property type="match status" value="1"/>
</dbReference>
<organism evidence="12 13">
    <name type="scientific">Apostasia shenzhenica</name>
    <dbReference type="NCBI Taxonomy" id="1088818"/>
    <lineage>
        <taxon>Eukaryota</taxon>
        <taxon>Viridiplantae</taxon>
        <taxon>Streptophyta</taxon>
        <taxon>Embryophyta</taxon>
        <taxon>Tracheophyta</taxon>
        <taxon>Spermatophyta</taxon>
        <taxon>Magnoliopsida</taxon>
        <taxon>Liliopsida</taxon>
        <taxon>Asparagales</taxon>
        <taxon>Orchidaceae</taxon>
        <taxon>Apostasioideae</taxon>
        <taxon>Apostasia</taxon>
    </lineage>
</organism>
<evidence type="ECO:0000313" key="12">
    <source>
        <dbReference type="EMBL" id="PKA63695.1"/>
    </source>
</evidence>
<feature type="transmembrane region" description="Helical" evidence="10">
    <location>
        <begin position="395"/>
        <end position="418"/>
    </location>
</feature>
<dbReference type="PANTHER" id="PTHR24064">
    <property type="entry name" value="SOLUTE CARRIER FAMILY 22 MEMBER"/>
    <property type="match status" value="1"/>
</dbReference>
<dbReference type="InterPro" id="IPR005828">
    <property type="entry name" value="MFS_sugar_transport-like"/>
</dbReference>
<dbReference type="GO" id="GO:0016020">
    <property type="term" value="C:membrane"/>
    <property type="evidence" value="ECO:0007669"/>
    <property type="project" value="UniProtKB-SubCell"/>
</dbReference>
<keyword evidence="2" id="KW-0813">Transport</keyword>
<feature type="transmembrane region" description="Helical" evidence="10">
    <location>
        <begin position="306"/>
        <end position="323"/>
    </location>
</feature>
<name>A0A2I0B7C6_9ASPA</name>
<comment type="subcellular location">
    <subcellularLocation>
        <location evidence="1">Membrane</location>
        <topology evidence="1">Multi-pass membrane protein</topology>
    </subcellularLocation>
</comment>
<feature type="domain" description="Major facilitator superfamily (MFS) profile" evidence="11">
    <location>
        <begin position="49"/>
        <end position="480"/>
    </location>
</feature>
<dbReference type="AlphaFoldDB" id="A0A2I0B7C6"/>
<dbReference type="EMBL" id="KZ451907">
    <property type="protein sequence ID" value="PKA63695.1"/>
    <property type="molecule type" value="Genomic_DNA"/>
</dbReference>
<evidence type="ECO:0000256" key="4">
    <source>
        <dbReference type="ARBA" id="ARBA00022847"/>
    </source>
</evidence>
<proteinExistence type="inferred from homology"/>
<evidence type="ECO:0000256" key="9">
    <source>
        <dbReference type="SAM" id="MobiDB-lite"/>
    </source>
</evidence>